<dbReference type="SUPFAM" id="SSF47384">
    <property type="entry name" value="Homodimeric domain of signal transducing histidine kinase"/>
    <property type="match status" value="1"/>
</dbReference>
<dbReference type="InterPro" id="IPR036890">
    <property type="entry name" value="HATPase_C_sf"/>
</dbReference>
<evidence type="ECO:0000256" key="3">
    <source>
        <dbReference type="ARBA" id="ARBA00012438"/>
    </source>
</evidence>
<dbReference type="InterPro" id="IPR036097">
    <property type="entry name" value="HisK_dim/P_sf"/>
</dbReference>
<dbReference type="Proteomes" id="UP000789845">
    <property type="component" value="Unassembled WGS sequence"/>
</dbReference>
<dbReference type="GO" id="GO:0005886">
    <property type="term" value="C:plasma membrane"/>
    <property type="evidence" value="ECO:0007669"/>
    <property type="project" value="UniProtKB-SubCell"/>
</dbReference>
<name>A0A9C7GBU1_9BACI</name>
<dbReference type="GO" id="GO:0000155">
    <property type="term" value="F:phosphorelay sensor kinase activity"/>
    <property type="evidence" value="ECO:0007669"/>
    <property type="project" value="InterPro"/>
</dbReference>
<dbReference type="Gene3D" id="6.10.340.10">
    <property type="match status" value="1"/>
</dbReference>
<evidence type="ECO:0000259" key="13">
    <source>
        <dbReference type="PROSITE" id="PS50109"/>
    </source>
</evidence>
<dbReference type="CDD" id="cd00082">
    <property type="entry name" value="HisKA"/>
    <property type="match status" value="1"/>
</dbReference>
<protein>
    <recommendedName>
        <fullName evidence="3">histidine kinase</fullName>
        <ecNumber evidence="3">2.7.13.3</ecNumber>
    </recommendedName>
</protein>
<dbReference type="PROSITE" id="PS50885">
    <property type="entry name" value="HAMP"/>
    <property type="match status" value="1"/>
</dbReference>
<gene>
    <name evidence="15" type="primary">baeS</name>
    <name evidence="15" type="ORF">NEOCIP111885_03372</name>
</gene>
<dbReference type="Gene3D" id="1.10.287.130">
    <property type="match status" value="1"/>
</dbReference>
<evidence type="ECO:0000256" key="10">
    <source>
        <dbReference type="ARBA" id="ARBA00023012"/>
    </source>
</evidence>
<dbReference type="RefSeq" id="WP_230497867.1">
    <property type="nucleotide sequence ID" value="NZ_CAKJTG010000022.1"/>
</dbReference>
<dbReference type="FunFam" id="3.30.565.10:FF:000006">
    <property type="entry name" value="Sensor histidine kinase WalK"/>
    <property type="match status" value="1"/>
</dbReference>
<dbReference type="CDD" id="cd00075">
    <property type="entry name" value="HATPase"/>
    <property type="match status" value="1"/>
</dbReference>
<evidence type="ECO:0000259" key="14">
    <source>
        <dbReference type="PROSITE" id="PS50885"/>
    </source>
</evidence>
<keyword evidence="5" id="KW-0597">Phosphoprotein</keyword>
<dbReference type="SMART" id="SM00387">
    <property type="entry name" value="HATPase_c"/>
    <property type="match status" value="1"/>
</dbReference>
<dbReference type="SUPFAM" id="SSF55874">
    <property type="entry name" value="ATPase domain of HSP90 chaperone/DNA topoisomerase II/histidine kinase"/>
    <property type="match status" value="1"/>
</dbReference>
<feature type="transmembrane region" description="Helical" evidence="12">
    <location>
        <begin position="159"/>
        <end position="178"/>
    </location>
</feature>
<dbReference type="InterPro" id="IPR003594">
    <property type="entry name" value="HATPase_dom"/>
</dbReference>
<dbReference type="PANTHER" id="PTHR45453">
    <property type="entry name" value="PHOSPHATE REGULON SENSOR PROTEIN PHOR"/>
    <property type="match status" value="1"/>
</dbReference>
<dbReference type="PRINTS" id="PR00344">
    <property type="entry name" value="BCTRLSENSOR"/>
</dbReference>
<keyword evidence="11 12" id="KW-0472">Membrane</keyword>
<feature type="domain" description="HAMP" evidence="14">
    <location>
        <begin position="180"/>
        <end position="233"/>
    </location>
</feature>
<feature type="transmembrane region" description="Helical" evidence="12">
    <location>
        <begin position="9"/>
        <end position="28"/>
    </location>
</feature>
<comment type="caution">
    <text evidence="15">The sequence shown here is derived from an EMBL/GenBank/DDBJ whole genome shotgun (WGS) entry which is preliminary data.</text>
</comment>
<dbReference type="GO" id="GO:0004721">
    <property type="term" value="F:phosphoprotein phosphatase activity"/>
    <property type="evidence" value="ECO:0007669"/>
    <property type="project" value="TreeGrafter"/>
</dbReference>
<dbReference type="InterPro" id="IPR003661">
    <property type="entry name" value="HisK_dim/P_dom"/>
</dbReference>
<dbReference type="InterPro" id="IPR050351">
    <property type="entry name" value="BphY/WalK/GraS-like"/>
</dbReference>
<dbReference type="InterPro" id="IPR004358">
    <property type="entry name" value="Sig_transdc_His_kin-like_C"/>
</dbReference>
<dbReference type="Pfam" id="PF02518">
    <property type="entry name" value="HATPase_c"/>
    <property type="match status" value="1"/>
</dbReference>
<reference evidence="15" key="1">
    <citation type="submission" date="2021-10" db="EMBL/GenBank/DDBJ databases">
        <authorList>
            <person name="Criscuolo A."/>
        </authorList>
    </citation>
    <scope>NUCLEOTIDE SEQUENCE</scope>
    <source>
        <strain evidence="15">CIP111885</strain>
    </source>
</reference>
<keyword evidence="12" id="KW-1133">Transmembrane helix</keyword>
<dbReference type="Gene3D" id="3.30.565.10">
    <property type="entry name" value="Histidine kinase-like ATPase, C-terminal domain"/>
    <property type="match status" value="1"/>
</dbReference>
<evidence type="ECO:0000256" key="6">
    <source>
        <dbReference type="ARBA" id="ARBA00022679"/>
    </source>
</evidence>
<keyword evidence="7" id="KW-0547">Nucleotide-binding</keyword>
<evidence type="ECO:0000256" key="9">
    <source>
        <dbReference type="ARBA" id="ARBA00022840"/>
    </source>
</evidence>
<dbReference type="AlphaFoldDB" id="A0A9C7GBU1"/>
<comment type="catalytic activity">
    <reaction evidence="1">
        <text>ATP + protein L-histidine = ADP + protein N-phospho-L-histidine.</text>
        <dbReference type="EC" id="2.7.13.3"/>
    </reaction>
</comment>
<evidence type="ECO:0000256" key="11">
    <source>
        <dbReference type="ARBA" id="ARBA00023136"/>
    </source>
</evidence>
<evidence type="ECO:0000313" key="15">
    <source>
        <dbReference type="EMBL" id="CAG9609629.1"/>
    </source>
</evidence>
<keyword evidence="6 15" id="KW-0808">Transferase</keyword>
<dbReference type="PROSITE" id="PS50109">
    <property type="entry name" value="HIS_KIN"/>
    <property type="match status" value="1"/>
</dbReference>
<dbReference type="SMART" id="SM00388">
    <property type="entry name" value="HisKA"/>
    <property type="match status" value="1"/>
</dbReference>
<evidence type="ECO:0000256" key="2">
    <source>
        <dbReference type="ARBA" id="ARBA00004651"/>
    </source>
</evidence>
<evidence type="ECO:0000256" key="7">
    <source>
        <dbReference type="ARBA" id="ARBA00022741"/>
    </source>
</evidence>
<accession>A0A9C7GBU1</accession>
<sequence>MLQTLRAKILFHLLLVSMSGIVLVSLFVQGGFEESFQSYLDTNRKDQIRRVEEELKKEYKEKGFLTGETAFYIMHEHGMMDQLFYLVYDEYNELIIDSTSIRGLLEELGISSPKFSEDNFQAETYSIHLKDKKIGKMTVFYPIELIDAESNFLKAIQQYILVAVALTILLAFIMSILFSRKLTEGFQKLSLGAKALKKHQHDIEIPLDNLSEEMKELAISFNELARSLAKEERLRKQFTWDLAHELRTPLATLRSQIEAYQDGIWDPTPKRLEQSHEELMRLVRLVNELEKLLAAENPQIKLEKVKLIPDEIVKRMYESFSLSFKQKGVDLKVESTERSAGFSGDKDRVIQILTNIINNALKYTPEGNGVSLSVVEKDEMVGFSIKDEGSGIPEEDIPHVFERFYRGDKSRDRKTGGIGIGLSIVKALVDAHNGKIEVNSSLGKGTQVNILFPKDTL</sequence>
<evidence type="ECO:0000256" key="12">
    <source>
        <dbReference type="SAM" id="Phobius"/>
    </source>
</evidence>
<dbReference type="InterPro" id="IPR003660">
    <property type="entry name" value="HAMP_dom"/>
</dbReference>
<evidence type="ECO:0000313" key="16">
    <source>
        <dbReference type="Proteomes" id="UP000789845"/>
    </source>
</evidence>
<keyword evidence="4" id="KW-1003">Cell membrane</keyword>
<evidence type="ECO:0000256" key="1">
    <source>
        <dbReference type="ARBA" id="ARBA00000085"/>
    </source>
</evidence>
<dbReference type="Pfam" id="PF00512">
    <property type="entry name" value="HisKA"/>
    <property type="match status" value="1"/>
</dbReference>
<dbReference type="EC" id="2.7.13.3" evidence="3"/>
<keyword evidence="12" id="KW-0812">Transmembrane</keyword>
<dbReference type="PANTHER" id="PTHR45453:SF1">
    <property type="entry name" value="PHOSPHATE REGULON SENSOR PROTEIN PHOR"/>
    <property type="match status" value="1"/>
</dbReference>
<dbReference type="GO" id="GO:0016036">
    <property type="term" value="P:cellular response to phosphate starvation"/>
    <property type="evidence" value="ECO:0007669"/>
    <property type="project" value="TreeGrafter"/>
</dbReference>
<evidence type="ECO:0000256" key="4">
    <source>
        <dbReference type="ARBA" id="ARBA00022475"/>
    </source>
</evidence>
<proteinExistence type="predicted"/>
<keyword evidence="8 15" id="KW-0418">Kinase</keyword>
<keyword evidence="16" id="KW-1185">Reference proteome</keyword>
<evidence type="ECO:0000256" key="5">
    <source>
        <dbReference type="ARBA" id="ARBA00022553"/>
    </source>
</evidence>
<organism evidence="15 16">
    <name type="scientific">Pseudoneobacillus rhizosphaerae</name>
    <dbReference type="NCBI Taxonomy" id="2880968"/>
    <lineage>
        <taxon>Bacteria</taxon>
        <taxon>Bacillati</taxon>
        <taxon>Bacillota</taxon>
        <taxon>Bacilli</taxon>
        <taxon>Bacillales</taxon>
        <taxon>Bacillaceae</taxon>
        <taxon>Pseudoneobacillus</taxon>
    </lineage>
</organism>
<dbReference type="InterPro" id="IPR005467">
    <property type="entry name" value="His_kinase_dom"/>
</dbReference>
<evidence type="ECO:0000256" key="8">
    <source>
        <dbReference type="ARBA" id="ARBA00022777"/>
    </source>
</evidence>
<dbReference type="EMBL" id="CAKJTG010000022">
    <property type="protein sequence ID" value="CAG9609629.1"/>
    <property type="molecule type" value="Genomic_DNA"/>
</dbReference>
<dbReference type="GO" id="GO:0005524">
    <property type="term" value="F:ATP binding"/>
    <property type="evidence" value="ECO:0007669"/>
    <property type="project" value="UniProtKB-KW"/>
</dbReference>
<keyword evidence="9" id="KW-0067">ATP-binding</keyword>
<comment type="subcellular location">
    <subcellularLocation>
        <location evidence="2">Cell membrane</location>
        <topology evidence="2">Multi-pass membrane protein</topology>
    </subcellularLocation>
</comment>
<keyword evidence="10" id="KW-0902">Two-component regulatory system</keyword>
<feature type="domain" description="Histidine kinase" evidence="13">
    <location>
        <begin position="241"/>
        <end position="456"/>
    </location>
</feature>